<dbReference type="SMART" id="SM00554">
    <property type="entry name" value="FAS1"/>
    <property type="match status" value="1"/>
</dbReference>
<dbReference type="Pfam" id="PF02469">
    <property type="entry name" value="Fasciclin"/>
    <property type="match status" value="1"/>
</dbReference>
<evidence type="ECO:0000256" key="2">
    <source>
        <dbReference type="ARBA" id="ARBA00007843"/>
    </source>
</evidence>
<feature type="region of interest" description="Disordered" evidence="8">
    <location>
        <begin position="391"/>
        <end position="421"/>
    </location>
</feature>
<dbReference type="PROSITE" id="PS50213">
    <property type="entry name" value="FAS1"/>
    <property type="match status" value="1"/>
</dbReference>
<comment type="similarity">
    <text evidence="2">Belongs to the fasciclin-like AGP family.</text>
</comment>
<keyword evidence="4" id="KW-0325">Glycoprotein</keyword>
<proteinExistence type="inferred from homology"/>
<sequence>MPRPEAQREQEGERDPCRALGKTLAKNACGAAARPASAKTPPPLPYSCQLDQLGRHLRGSARPLHQLSKHLCGGMQIFVKAQPPRQPTSQPTWRYSASGGHPLGAAGFSDIKPLLLAYLDGLHKGPFGPDNFGKLAHHGTATIRVLPIDHLRLHRRSSTCLASRIRTWPEYLVAVGKTGTWALELEDEWAEEGEAWGEEKDSYPLIKAKSPPAPAPVSVSIPPSLAPAPAPAPRYVDLAALLDVAGPFHTFLGYLQKTKVIETFQAQANKTDEGITIFVPKDSAFAALKKSTFSNLTSDQLKTLLLYHAFPKYYPLAQFRNLSSLNPVNTFAGSPYTLNLTDDMGSISVESMWSKPKISSSVYATKPIAVYSINKVLLPMQLFSKDPPLAPAPAPAPASGASDIAPSPGGAKAGAGNGKADSTSAGHVGAANCLGLLAAAAGGLMLLW</sequence>
<name>M7ZTZ2_TRIUA</name>
<comment type="subcellular location">
    <subcellularLocation>
        <location evidence="1">Cell membrane</location>
        <topology evidence="1">Lipid-anchor</topology>
        <topology evidence="1">GPI-anchor</topology>
    </subcellularLocation>
</comment>
<keyword evidence="3" id="KW-1003">Cell membrane</keyword>
<dbReference type="GO" id="GO:0098552">
    <property type="term" value="C:side of membrane"/>
    <property type="evidence" value="ECO:0007669"/>
    <property type="project" value="UniProtKB-KW"/>
</dbReference>
<accession>M7ZTZ2</accession>
<dbReference type="InterPro" id="IPR045003">
    <property type="entry name" value="FLA_A"/>
</dbReference>
<dbReference type="GO" id="GO:0009834">
    <property type="term" value="P:plant-type secondary cell wall biogenesis"/>
    <property type="evidence" value="ECO:0007669"/>
    <property type="project" value="TreeGrafter"/>
</dbReference>
<dbReference type="SUPFAM" id="SSF82153">
    <property type="entry name" value="FAS1 domain"/>
    <property type="match status" value="1"/>
</dbReference>
<dbReference type="AlphaFoldDB" id="M7ZTZ2"/>
<evidence type="ECO:0000256" key="1">
    <source>
        <dbReference type="ARBA" id="ARBA00004609"/>
    </source>
</evidence>
<dbReference type="FunFam" id="2.30.180.10:FF:000012">
    <property type="entry name" value="Fasciclin-like arabinogalactan protein 7"/>
    <property type="match status" value="1"/>
</dbReference>
<keyword evidence="4" id="KW-0336">GPI-anchor</keyword>
<protein>
    <submittedName>
        <fullName evidence="9">Uncharacterized protein</fullName>
    </submittedName>
</protein>
<reference evidence="9" key="1">
    <citation type="journal article" date="2013" name="Nature">
        <title>Draft genome of the wheat A-genome progenitor Triticum urartu.</title>
        <authorList>
            <person name="Ling H.Q."/>
            <person name="Zhao S."/>
            <person name="Liu D."/>
            <person name="Wang J."/>
            <person name="Sun H."/>
            <person name="Zhang C."/>
            <person name="Fan H."/>
            <person name="Li D."/>
            <person name="Dong L."/>
            <person name="Tao Y."/>
            <person name="Gao C."/>
            <person name="Wu H."/>
            <person name="Li Y."/>
            <person name="Cui Y."/>
            <person name="Guo X."/>
            <person name="Zheng S."/>
            <person name="Wang B."/>
            <person name="Yu K."/>
            <person name="Liang Q."/>
            <person name="Yang W."/>
            <person name="Lou X."/>
            <person name="Chen J."/>
            <person name="Feng M."/>
            <person name="Jian J."/>
            <person name="Zhang X."/>
            <person name="Luo G."/>
            <person name="Jiang Y."/>
            <person name="Liu J."/>
            <person name="Wang Z."/>
            <person name="Sha Y."/>
            <person name="Zhang B."/>
            <person name="Wu H."/>
            <person name="Tang D."/>
            <person name="Shen Q."/>
            <person name="Xue P."/>
            <person name="Zou S."/>
            <person name="Wang X."/>
            <person name="Liu X."/>
            <person name="Wang F."/>
            <person name="Yang Y."/>
            <person name="An X."/>
            <person name="Dong Z."/>
            <person name="Zhang K."/>
            <person name="Zhang X."/>
            <person name="Luo M.C."/>
            <person name="Dvorak J."/>
            <person name="Tong Y."/>
            <person name="Wang J."/>
            <person name="Yang H."/>
            <person name="Li Z."/>
            <person name="Wang D."/>
            <person name="Zhang A."/>
            <person name="Wang J."/>
        </authorList>
    </citation>
    <scope>NUCLEOTIDE SEQUENCE</scope>
</reference>
<organism evidence="9">
    <name type="scientific">Triticum urartu</name>
    <name type="common">Red wild einkorn</name>
    <name type="synonym">Crithodium urartu</name>
    <dbReference type="NCBI Taxonomy" id="4572"/>
    <lineage>
        <taxon>Eukaryota</taxon>
        <taxon>Viridiplantae</taxon>
        <taxon>Streptophyta</taxon>
        <taxon>Embryophyta</taxon>
        <taxon>Tracheophyta</taxon>
        <taxon>Spermatophyta</taxon>
        <taxon>Magnoliopsida</taxon>
        <taxon>Liliopsida</taxon>
        <taxon>Poales</taxon>
        <taxon>Poaceae</taxon>
        <taxon>BOP clade</taxon>
        <taxon>Pooideae</taxon>
        <taxon>Triticodae</taxon>
        <taxon>Triticeae</taxon>
        <taxon>Triticinae</taxon>
        <taxon>Triticum</taxon>
    </lineage>
</organism>
<dbReference type="InterPro" id="IPR036378">
    <property type="entry name" value="FAS1_dom_sf"/>
</dbReference>
<dbReference type="eggNOG" id="ENOG502QV96">
    <property type="taxonomic scope" value="Eukaryota"/>
</dbReference>
<dbReference type="PANTHER" id="PTHR32077">
    <property type="entry name" value="FASCICLIN-LIKE ARABINOGALACTAN PROTEIN"/>
    <property type="match status" value="1"/>
</dbReference>
<feature type="compositionally biased region" description="Low complexity" evidence="8">
    <location>
        <begin position="397"/>
        <end position="410"/>
    </location>
</feature>
<dbReference type="GO" id="GO:0005886">
    <property type="term" value="C:plasma membrane"/>
    <property type="evidence" value="ECO:0007669"/>
    <property type="project" value="UniProtKB-SubCell"/>
</dbReference>
<evidence type="ECO:0000313" key="9">
    <source>
        <dbReference type="EMBL" id="EMS51554.1"/>
    </source>
</evidence>
<keyword evidence="5" id="KW-0732">Signal</keyword>
<dbReference type="EMBL" id="KD218954">
    <property type="protein sequence ID" value="EMS51554.1"/>
    <property type="molecule type" value="Genomic_DNA"/>
</dbReference>
<dbReference type="STRING" id="4572.M7ZTZ2"/>
<evidence type="ECO:0000256" key="8">
    <source>
        <dbReference type="SAM" id="MobiDB-lite"/>
    </source>
</evidence>
<keyword evidence="4" id="KW-0449">Lipoprotein</keyword>
<comment type="function">
    <text evidence="7">May be a cell surface adhesion protein.</text>
</comment>
<keyword evidence="6" id="KW-0472">Membrane</keyword>
<evidence type="ECO:0000256" key="6">
    <source>
        <dbReference type="ARBA" id="ARBA00023136"/>
    </source>
</evidence>
<dbReference type="PANTHER" id="PTHR32077:SF82">
    <property type="entry name" value="OS09G0482780 PROTEIN"/>
    <property type="match status" value="1"/>
</dbReference>
<dbReference type="InterPro" id="IPR000782">
    <property type="entry name" value="FAS1_domain"/>
</dbReference>
<evidence type="ECO:0000256" key="3">
    <source>
        <dbReference type="ARBA" id="ARBA00022475"/>
    </source>
</evidence>
<dbReference type="Gene3D" id="2.30.180.10">
    <property type="entry name" value="FAS1 domain"/>
    <property type="match status" value="1"/>
</dbReference>
<gene>
    <name evidence="9" type="ORF">TRIUR3_32885</name>
</gene>
<evidence type="ECO:0000256" key="4">
    <source>
        <dbReference type="ARBA" id="ARBA00022622"/>
    </source>
</evidence>
<evidence type="ECO:0000256" key="5">
    <source>
        <dbReference type="ARBA" id="ARBA00022729"/>
    </source>
</evidence>
<evidence type="ECO:0000256" key="7">
    <source>
        <dbReference type="ARBA" id="ARBA00024686"/>
    </source>
</evidence>